<keyword evidence="2" id="KW-0238">DNA-binding</keyword>
<gene>
    <name evidence="5" type="ORF">ABI_17050</name>
</gene>
<evidence type="ECO:0000256" key="1">
    <source>
        <dbReference type="ARBA" id="ARBA00023015"/>
    </source>
</evidence>
<dbReference type="Gene3D" id="3.30.450.80">
    <property type="entry name" value="Transcription factor LuxR-like, autoinducer-binding domain"/>
    <property type="match status" value="1"/>
</dbReference>
<dbReference type="Proteomes" id="UP000006512">
    <property type="component" value="Unassembled WGS sequence"/>
</dbReference>
<keyword evidence="3" id="KW-0804">Transcription</keyword>
<sequence length="246" mass="27432">MPSYRSRRIVDPVEQAYVEVMARQFGRANADHPNIQALRRIVPFDFFAMSGMAPFGLGVGRGVMLATDMPEDFIRKFLAEKLYPHDPLSFLVTPVNPWGSWHDLEPDALTGTGIPRIRALEREYGITTRTVVGFFNGDERYGGVTFCRSSPFSDNETFILEMATRVVHAELSDKFLSDMNSHMGLSAGELLCLGHFANGYDISEIEEATGYTTETIYSYSKSAAKKLGARARTDAVAEAMRRKLIA</sequence>
<dbReference type="OrthoDB" id="7170628at2"/>
<dbReference type="SUPFAM" id="SSF46894">
    <property type="entry name" value="C-terminal effector domain of the bipartite response regulators"/>
    <property type="match status" value="1"/>
</dbReference>
<dbReference type="Gene3D" id="1.10.10.10">
    <property type="entry name" value="Winged helix-like DNA-binding domain superfamily/Winged helix DNA-binding domain"/>
    <property type="match status" value="1"/>
</dbReference>
<dbReference type="InterPro" id="IPR016032">
    <property type="entry name" value="Sig_transdc_resp-reg_C-effctor"/>
</dbReference>
<accession>F4QK87</accession>
<protein>
    <submittedName>
        <fullName evidence="5">Bacterial regulatory protein, luxR family protein</fullName>
    </submittedName>
</protein>
<evidence type="ECO:0000313" key="6">
    <source>
        <dbReference type="Proteomes" id="UP000006512"/>
    </source>
</evidence>
<dbReference type="Pfam" id="PF03472">
    <property type="entry name" value="Autoind_bind"/>
    <property type="match status" value="1"/>
</dbReference>
<evidence type="ECO:0000259" key="4">
    <source>
        <dbReference type="SMART" id="SM00421"/>
    </source>
</evidence>
<dbReference type="EMBL" id="GL883077">
    <property type="protein sequence ID" value="EGF93265.1"/>
    <property type="molecule type" value="Genomic_DNA"/>
</dbReference>
<dbReference type="STRING" id="715226.ABI_17050"/>
<proteinExistence type="predicted"/>
<keyword evidence="1" id="KW-0805">Transcription regulation</keyword>
<reference evidence="6" key="1">
    <citation type="submission" date="2011-03" db="EMBL/GenBank/DDBJ databases">
        <title>Draft genome sequence of Brevundimonas diminuta.</title>
        <authorList>
            <person name="Brown P.J.B."/>
            <person name="Buechlein A."/>
            <person name="Hemmerich C."/>
            <person name="Brun Y.V."/>
        </authorList>
    </citation>
    <scope>NUCLEOTIDE SEQUENCE [LARGE SCALE GENOMIC DNA]</scope>
    <source>
        <strain evidence="6">C19</strain>
    </source>
</reference>
<evidence type="ECO:0000256" key="2">
    <source>
        <dbReference type="ARBA" id="ARBA00023125"/>
    </source>
</evidence>
<name>F4QK87_9CAUL</name>
<dbReference type="GO" id="GO:0003677">
    <property type="term" value="F:DNA binding"/>
    <property type="evidence" value="ECO:0007669"/>
    <property type="project" value="UniProtKB-KW"/>
</dbReference>
<dbReference type="GO" id="GO:0006355">
    <property type="term" value="P:regulation of DNA-templated transcription"/>
    <property type="evidence" value="ECO:0007669"/>
    <property type="project" value="InterPro"/>
</dbReference>
<evidence type="ECO:0000256" key="3">
    <source>
        <dbReference type="ARBA" id="ARBA00023163"/>
    </source>
</evidence>
<dbReference type="SUPFAM" id="SSF75516">
    <property type="entry name" value="Pheromone-binding domain of LuxR-like quorum-sensing transcription factors"/>
    <property type="match status" value="1"/>
</dbReference>
<dbReference type="HOGENOM" id="CLU_1127276_0_0_5"/>
<keyword evidence="6" id="KW-1185">Reference proteome</keyword>
<organism evidence="5 6">
    <name type="scientific">Asticcacaulis biprosthecium C19</name>
    <dbReference type="NCBI Taxonomy" id="715226"/>
    <lineage>
        <taxon>Bacteria</taxon>
        <taxon>Pseudomonadati</taxon>
        <taxon>Pseudomonadota</taxon>
        <taxon>Alphaproteobacteria</taxon>
        <taxon>Caulobacterales</taxon>
        <taxon>Caulobacteraceae</taxon>
        <taxon>Asticcacaulis</taxon>
    </lineage>
</organism>
<dbReference type="SMART" id="SM00421">
    <property type="entry name" value="HTH_LUXR"/>
    <property type="match status" value="1"/>
</dbReference>
<evidence type="ECO:0000313" key="5">
    <source>
        <dbReference type="EMBL" id="EGF93265.1"/>
    </source>
</evidence>
<dbReference type="InterPro" id="IPR036388">
    <property type="entry name" value="WH-like_DNA-bd_sf"/>
</dbReference>
<dbReference type="InterPro" id="IPR005143">
    <property type="entry name" value="TF_LuxR_autoind-bd_dom"/>
</dbReference>
<feature type="domain" description="HTH luxR-type" evidence="4">
    <location>
        <begin position="182"/>
        <end position="239"/>
    </location>
</feature>
<dbReference type="eggNOG" id="COG2197">
    <property type="taxonomic scope" value="Bacteria"/>
</dbReference>
<dbReference type="InterPro" id="IPR036693">
    <property type="entry name" value="TF_LuxR_autoind-bd_dom_sf"/>
</dbReference>
<dbReference type="AlphaFoldDB" id="F4QK87"/>
<dbReference type="InterPro" id="IPR000792">
    <property type="entry name" value="Tscrpt_reg_LuxR_C"/>
</dbReference>